<organism evidence="1 2">
    <name type="scientific">Symbiodinium necroappetens</name>
    <dbReference type="NCBI Taxonomy" id="1628268"/>
    <lineage>
        <taxon>Eukaryota</taxon>
        <taxon>Sar</taxon>
        <taxon>Alveolata</taxon>
        <taxon>Dinophyceae</taxon>
        <taxon>Suessiales</taxon>
        <taxon>Symbiodiniaceae</taxon>
        <taxon>Symbiodinium</taxon>
    </lineage>
</organism>
<dbReference type="Pfam" id="PF08309">
    <property type="entry name" value="LVIVD"/>
    <property type="match status" value="5"/>
</dbReference>
<feature type="non-terminal residue" evidence="1">
    <location>
        <position position="1"/>
    </location>
</feature>
<dbReference type="SUPFAM" id="SSF49899">
    <property type="entry name" value="Concanavalin A-like lectins/glucanases"/>
    <property type="match status" value="1"/>
</dbReference>
<accession>A0A812P4H5</accession>
<dbReference type="InterPro" id="IPR013211">
    <property type="entry name" value="LVIVD"/>
</dbReference>
<gene>
    <name evidence="1" type="ORF">SNEC2469_LOCUS8731</name>
</gene>
<keyword evidence="2" id="KW-1185">Reference proteome</keyword>
<feature type="non-terminal residue" evidence="1">
    <location>
        <position position="507"/>
    </location>
</feature>
<reference evidence="1" key="1">
    <citation type="submission" date="2021-02" db="EMBL/GenBank/DDBJ databases">
        <authorList>
            <person name="Dougan E. K."/>
            <person name="Rhodes N."/>
            <person name="Thang M."/>
            <person name="Chan C."/>
        </authorList>
    </citation>
    <scope>NUCLEOTIDE SEQUENCE</scope>
</reference>
<dbReference type="PANTHER" id="PTHR10963:SF24">
    <property type="entry name" value="GLYCOSIDASE C21B10.07-RELATED"/>
    <property type="match status" value="1"/>
</dbReference>
<dbReference type="InterPro" id="IPR013320">
    <property type="entry name" value="ConA-like_dom_sf"/>
</dbReference>
<dbReference type="GO" id="GO:0009251">
    <property type="term" value="P:glucan catabolic process"/>
    <property type="evidence" value="ECO:0007669"/>
    <property type="project" value="TreeGrafter"/>
</dbReference>
<sequence length="507" mass="54511">AMVAMAFMTRGEDLEERALHQDDQCTGEQCALNALQHRGAKIATEAVEAEELQAEDEVEDMVDTEEDLGVNYTELMEYGCFAKPSNMRLSWRASGRDFFQQFTFVTQDDTHGAHKYLNFHDAVRHGVIGATNHGSVFMKIGGIEPTGEWIAPYKRHSVMIHSNYAWHPQDGFLVVMKYNHVPWGPSIWPAFWLMNSDKVWPDGGEFDIMEFANDETAASASPFPAFDMGPHMTFASLLAAVVSAQNITSIVTSLRDPVYLNGATGIAISGDHAYVTAEYDAGITILNIADPSNPSLVGSIADPQLSSAVGIAISGDKAFVSSFLTGLSVVDIADRGNPTITSSLYNGTLLHGAFDVKVVGDYAYVSASFSNCFTVIDISDVSNLRIAGWIKDATVLGYVRGMDVVGGYAYVTVQDFDRLAVINITDPRNPAVAGVLQSPLLEAATDVAVVGNFAYVSAVRWGSTPGITVVNIADPSNLTIESAIFDSDLFCTISGISVAGGYAYAVG</sequence>
<proteinExistence type="predicted"/>
<dbReference type="PANTHER" id="PTHR10963">
    <property type="entry name" value="GLYCOSYL HYDROLASE-RELATED"/>
    <property type="match status" value="1"/>
</dbReference>
<dbReference type="Gene3D" id="2.60.120.200">
    <property type="match status" value="1"/>
</dbReference>
<evidence type="ECO:0000313" key="1">
    <source>
        <dbReference type="EMBL" id="CAE7339723.1"/>
    </source>
</evidence>
<evidence type="ECO:0000313" key="2">
    <source>
        <dbReference type="Proteomes" id="UP000601435"/>
    </source>
</evidence>
<name>A0A812P4H5_9DINO</name>
<protein>
    <recommendedName>
        <fullName evidence="3">GH16 domain-containing protein</fullName>
    </recommendedName>
</protein>
<dbReference type="Proteomes" id="UP000601435">
    <property type="component" value="Unassembled WGS sequence"/>
</dbReference>
<dbReference type="Pfam" id="PF26113">
    <property type="entry name" value="GH16_XgeA"/>
    <property type="match status" value="1"/>
</dbReference>
<comment type="caution">
    <text evidence="1">The sequence shown here is derived from an EMBL/GenBank/DDBJ whole genome shotgun (WGS) entry which is preliminary data.</text>
</comment>
<dbReference type="EMBL" id="CAJNJA010014305">
    <property type="protein sequence ID" value="CAE7339723.1"/>
    <property type="molecule type" value="Genomic_DNA"/>
</dbReference>
<dbReference type="SUPFAM" id="SSF63825">
    <property type="entry name" value="YWTD domain"/>
    <property type="match status" value="1"/>
</dbReference>
<dbReference type="AlphaFoldDB" id="A0A812P4H5"/>
<dbReference type="InterPro" id="IPR050546">
    <property type="entry name" value="Glycosyl_Hydrlase_16"/>
</dbReference>
<dbReference type="OrthoDB" id="421166at2759"/>
<evidence type="ECO:0008006" key="3">
    <source>
        <dbReference type="Google" id="ProtNLM"/>
    </source>
</evidence>